<comment type="caution">
    <text evidence="1">The sequence shown here is derived from an EMBL/GenBank/DDBJ whole genome shotgun (WGS) entry which is preliminary data.</text>
</comment>
<evidence type="ECO:0008006" key="3">
    <source>
        <dbReference type="Google" id="ProtNLM"/>
    </source>
</evidence>
<organism evidence="1 2">
    <name type="scientific">Castellaniella defragrans</name>
    <name type="common">Alcaligenes defragrans</name>
    <dbReference type="NCBI Taxonomy" id="75697"/>
    <lineage>
        <taxon>Bacteria</taxon>
        <taxon>Pseudomonadati</taxon>
        <taxon>Pseudomonadota</taxon>
        <taxon>Betaproteobacteria</taxon>
        <taxon>Burkholderiales</taxon>
        <taxon>Alcaligenaceae</taxon>
        <taxon>Castellaniella</taxon>
    </lineage>
</organism>
<evidence type="ECO:0000313" key="1">
    <source>
        <dbReference type="EMBL" id="MBB6083918.1"/>
    </source>
</evidence>
<gene>
    <name evidence="1" type="ORF">HNR28_001963</name>
</gene>
<dbReference type="Proteomes" id="UP000541136">
    <property type="component" value="Unassembled WGS sequence"/>
</dbReference>
<name>A0A7W9TNC2_CASDE</name>
<reference evidence="1 2" key="1">
    <citation type="submission" date="2020-08" db="EMBL/GenBank/DDBJ databases">
        <title>Genomic Encyclopedia of Type Strains, Phase IV (KMG-IV): sequencing the most valuable type-strain genomes for metagenomic binning, comparative biology and taxonomic classification.</title>
        <authorList>
            <person name="Goeker M."/>
        </authorList>
    </citation>
    <scope>NUCLEOTIDE SEQUENCE [LARGE SCALE GENOMIC DNA]</scope>
    <source>
        <strain evidence="1 2">DSM 12141</strain>
    </source>
</reference>
<dbReference type="AlphaFoldDB" id="A0A7W9TNC2"/>
<sequence length="424" mass="45253">MARTARLVWVDRVPLAFGLDWVPLLGDPEAARAQARRQGASHRVVSGDPPAALGLARGLPAGLACWSAADLLARRHPRGTVACVLPLDDGTCHVLAAHEGVALARADRAYPDADLAGEAIEALRQAHPKLQLLAAHAGAGAGAPGLLEALAGEAAGRRPLEPVRRRGRRLALLVLAAGLGAAGWLRWGGPADAAAAPDPDARADWHAALERTLASRPLHGEAGTRALLDALYRQPARLGGWSLHELRCQPRPDGALWQCVGEYRRQGRLADNRALLRAAPADWRLDFPSLDIARAAWTLSLPGRRPEPRSLPRAGLLARDWASALQAVLPAFPVLRLDAGRPLTVPAPRDAQGREPPLPEDFPRLSVRALRVEGPLRSGALLVPLARAVSWHKAALTLAPGARPDVRASRLMLHLEGTVYENRS</sequence>
<dbReference type="EMBL" id="JACHIB010000010">
    <property type="protein sequence ID" value="MBB6083918.1"/>
    <property type="molecule type" value="Genomic_DNA"/>
</dbReference>
<dbReference type="RefSeq" id="WP_184142826.1">
    <property type="nucleotide sequence ID" value="NZ_JACHIB010000010.1"/>
</dbReference>
<proteinExistence type="predicted"/>
<accession>A0A7W9TNC2</accession>
<evidence type="ECO:0000313" key="2">
    <source>
        <dbReference type="Proteomes" id="UP000541136"/>
    </source>
</evidence>
<protein>
    <recommendedName>
        <fullName evidence="3">Type 4b pilus protein PilO2</fullName>
    </recommendedName>
</protein>